<comment type="caution">
    <text evidence="1">The sequence shown here is derived from an EMBL/GenBank/DDBJ whole genome shotgun (WGS) entry which is preliminary data.</text>
</comment>
<sequence length="120" mass="14212">MGNFCKQYEKEYIKITMLKHEETFRNQVHELHRLYRVQKKLMKDVKADLKRQRVSTCLQSNKEKWNADKEKAPHQLHNSCPEEESNLELTLAIGSRRKMKLLSTETLEQVSPCLQLSLVL</sequence>
<organism evidence="1 2">
    <name type="scientific">Dendrobium thyrsiflorum</name>
    <name type="common">Pinecone-like raceme dendrobium</name>
    <name type="synonym">Orchid</name>
    <dbReference type="NCBI Taxonomy" id="117978"/>
    <lineage>
        <taxon>Eukaryota</taxon>
        <taxon>Viridiplantae</taxon>
        <taxon>Streptophyta</taxon>
        <taxon>Embryophyta</taxon>
        <taxon>Tracheophyta</taxon>
        <taxon>Spermatophyta</taxon>
        <taxon>Magnoliopsida</taxon>
        <taxon>Liliopsida</taxon>
        <taxon>Asparagales</taxon>
        <taxon>Orchidaceae</taxon>
        <taxon>Epidendroideae</taxon>
        <taxon>Malaxideae</taxon>
        <taxon>Dendrobiinae</taxon>
        <taxon>Dendrobium</taxon>
    </lineage>
</organism>
<keyword evidence="2" id="KW-1185">Reference proteome</keyword>
<name>A0ABD0U9R5_DENTH</name>
<gene>
    <name evidence="1" type="ORF">M5K25_025676</name>
</gene>
<proteinExistence type="predicted"/>
<evidence type="ECO:0000313" key="2">
    <source>
        <dbReference type="Proteomes" id="UP001552299"/>
    </source>
</evidence>
<reference evidence="1 2" key="1">
    <citation type="journal article" date="2024" name="Plant Biotechnol. J.">
        <title>Dendrobium thyrsiflorum genome and its molecular insights into genes involved in important horticultural traits.</title>
        <authorList>
            <person name="Chen B."/>
            <person name="Wang J.Y."/>
            <person name="Zheng P.J."/>
            <person name="Li K.L."/>
            <person name="Liang Y.M."/>
            <person name="Chen X.F."/>
            <person name="Zhang C."/>
            <person name="Zhao X."/>
            <person name="He X."/>
            <person name="Zhang G.Q."/>
            <person name="Liu Z.J."/>
            <person name="Xu Q."/>
        </authorList>
    </citation>
    <scope>NUCLEOTIDE SEQUENCE [LARGE SCALE GENOMIC DNA]</scope>
    <source>
        <strain evidence="1">GZMU011</strain>
    </source>
</reference>
<dbReference type="AlphaFoldDB" id="A0ABD0U9R5"/>
<accession>A0ABD0U9R5</accession>
<dbReference type="Proteomes" id="UP001552299">
    <property type="component" value="Unassembled WGS sequence"/>
</dbReference>
<protein>
    <submittedName>
        <fullName evidence="1">Uncharacterized protein</fullName>
    </submittedName>
</protein>
<dbReference type="EMBL" id="JANQDX010000018">
    <property type="protein sequence ID" value="KAL0907132.1"/>
    <property type="molecule type" value="Genomic_DNA"/>
</dbReference>
<dbReference type="PANTHER" id="PTHR33167">
    <property type="entry name" value="TRANSCRIPTION FACTOR, PUTATIVE (DUF863)-RELATED"/>
    <property type="match status" value="1"/>
</dbReference>
<dbReference type="PANTHER" id="PTHR33167:SF26">
    <property type="entry name" value="EXPRESSED PROTEIN"/>
    <property type="match status" value="1"/>
</dbReference>
<evidence type="ECO:0000313" key="1">
    <source>
        <dbReference type="EMBL" id="KAL0907132.1"/>
    </source>
</evidence>